<accession>A0A6J4R2X0</accession>
<dbReference type="EMBL" id="CADCVH010000054">
    <property type="protein sequence ID" value="CAA9457418.1"/>
    <property type="molecule type" value="Genomic_DNA"/>
</dbReference>
<organism evidence="1">
    <name type="scientific">uncultured Rubrobacteraceae bacterium</name>
    <dbReference type="NCBI Taxonomy" id="349277"/>
    <lineage>
        <taxon>Bacteria</taxon>
        <taxon>Bacillati</taxon>
        <taxon>Actinomycetota</taxon>
        <taxon>Rubrobacteria</taxon>
        <taxon>Rubrobacterales</taxon>
        <taxon>Rubrobacteraceae</taxon>
        <taxon>environmental samples</taxon>
    </lineage>
</organism>
<sequence length="107" mass="12080">MESGPSLSTYCVYTMRHTDCLVNALQEGGVGTVTENKRWVRGEELFRQARRNDERMPVLFAPAERDGGLIYYAFLNTVCVEDADSKTTYSFSGLTPFDEERPKSSLV</sequence>
<proteinExistence type="predicted"/>
<protein>
    <submittedName>
        <fullName evidence="1">Uncharacterized protein</fullName>
    </submittedName>
</protein>
<name>A0A6J4R2X0_9ACTN</name>
<evidence type="ECO:0000313" key="1">
    <source>
        <dbReference type="EMBL" id="CAA9457418.1"/>
    </source>
</evidence>
<gene>
    <name evidence="1" type="ORF">AVDCRST_MAG02-1654</name>
</gene>
<reference evidence="1" key="1">
    <citation type="submission" date="2020-02" db="EMBL/GenBank/DDBJ databases">
        <authorList>
            <person name="Meier V. D."/>
        </authorList>
    </citation>
    <scope>NUCLEOTIDE SEQUENCE</scope>
    <source>
        <strain evidence="1">AVDCRST_MAG02</strain>
    </source>
</reference>
<dbReference type="AlphaFoldDB" id="A0A6J4R2X0"/>